<gene>
    <name evidence="2" type="ORF">SNEC2469_LOCUS17965</name>
</gene>
<name>A0A812VJR7_9DINO</name>
<protein>
    <submittedName>
        <fullName evidence="2">Uncharacterized protein</fullName>
    </submittedName>
</protein>
<sequence length="86" mass="9424">MAEAQRQEQADASETSWQGMARMPSAVLEETSRTKAQDALRGAVEEAEVLCKLEAAAADRAEDGANEAEEVFTTILQRALKEQRTK</sequence>
<feature type="non-terminal residue" evidence="2">
    <location>
        <position position="86"/>
    </location>
</feature>
<dbReference type="Proteomes" id="UP000601435">
    <property type="component" value="Unassembled WGS sequence"/>
</dbReference>
<accession>A0A812VJR7</accession>
<evidence type="ECO:0000313" key="3">
    <source>
        <dbReference type="Proteomes" id="UP000601435"/>
    </source>
</evidence>
<dbReference type="AlphaFoldDB" id="A0A812VJR7"/>
<keyword evidence="3" id="KW-1185">Reference proteome</keyword>
<dbReference type="EMBL" id="CAJNJA010029953">
    <property type="protein sequence ID" value="CAE7636505.1"/>
    <property type="molecule type" value="Genomic_DNA"/>
</dbReference>
<dbReference type="OrthoDB" id="10597321at2759"/>
<reference evidence="2" key="1">
    <citation type="submission" date="2021-02" db="EMBL/GenBank/DDBJ databases">
        <authorList>
            <person name="Dougan E. K."/>
            <person name="Rhodes N."/>
            <person name="Thang M."/>
            <person name="Chan C."/>
        </authorList>
    </citation>
    <scope>NUCLEOTIDE SEQUENCE</scope>
</reference>
<feature type="region of interest" description="Disordered" evidence="1">
    <location>
        <begin position="1"/>
        <end position="34"/>
    </location>
</feature>
<evidence type="ECO:0000313" key="2">
    <source>
        <dbReference type="EMBL" id="CAE7636505.1"/>
    </source>
</evidence>
<comment type="caution">
    <text evidence="2">The sequence shown here is derived from an EMBL/GenBank/DDBJ whole genome shotgun (WGS) entry which is preliminary data.</text>
</comment>
<evidence type="ECO:0000256" key="1">
    <source>
        <dbReference type="SAM" id="MobiDB-lite"/>
    </source>
</evidence>
<organism evidence="2 3">
    <name type="scientific">Symbiodinium necroappetens</name>
    <dbReference type="NCBI Taxonomy" id="1628268"/>
    <lineage>
        <taxon>Eukaryota</taxon>
        <taxon>Sar</taxon>
        <taxon>Alveolata</taxon>
        <taxon>Dinophyceae</taxon>
        <taxon>Suessiales</taxon>
        <taxon>Symbiodiniaceae</taxon>
        <taxon>Symbiodinium</taxon>
    </lineage>
</organism>
<proteinExistence type="predicted"/>